<name>A0A942SXZ9_9BACI</name>
<feature type="compositionally biased region" description="Basic residues" evidence="1">
    <location>
        <begin position="75"/>
        <end position="91"/>
    </location>
</feature>
<reference evidence="2" key="1">
    <citation type="submission" date="2021-05" db="EMBL/GenBank/DDBJ databases">
        <title>Novel Bacillus species.</title>
        <authorList>
            <person name="Liu G."/>
        </authorList>
    </citation>
    <scope>NUCLEOTIDE SEQUENCE</scope>
    <source>
        <strain evidence="2">FJAT-50051</strain>
    </source>
</reference>
<evidence type="ECO:0000256" key="1">
    <source>
        <dbReference type="SAM" id="MobiDB-lite"/>
    </source>
</evidence>
<evidence type="ECO:0000313" key="2">
    <source>
        <dbReference type="EMBL" id="MBS4181877.1"/>
    </source>
</evidence>
<proteinExistence type="predicted"/>
<protein>
    <submittedName>
        <fullName evidence="2">Uncharacterized protein</fullName>
    </submittedName>
</protein>
<comment type="caution">
    <text evidence="2">The sequence shown here is derived from an EMBL/GenBank/DDBJ whole genome shotgun (WGS) entry which is preliminary data.</text>
</comment>
<sequence length="130" mass="13588">MRRQSRHESNIIHAQFRSAAVDRGGSVDRRGTVVHASSAALLATRELDDAHFAASAVVWGRTNPVGSKREALGSHRMRTGSKRSGHGHHSVSSRGSAEDERPGENEGAAEHTKAPGGTPGAFSSGARGGT</sequence>
<feature type="region of interest" description="Disordered" evidence="1">
    <location>
        <begin position="61"/>
        <end position="130"/>
    </location>
</feature>
<gene>
    <name evidence="2" type="ORF">KHB02_10820</name>
</gene>
<accession>A0A942SXZ9</accession>
<dbReference type="EMBL" id="JAGYPE010000002">
    <property type="protein sequence ID" value="MBS4181877.1"/>
    <property type="molecule type" value="Genomic_DNA"/>
</dbReference>
<feature type="compositionally biased region" description="Basic and acidic residues" evidence="1">
    <location>
        <begin position="96"/>
        <end position="113"/>
    </location>
</feature>
<organism evidence="2">
    <name type="scientific">Neobacillus citreus</name>
    <dbReference type="NCBI Taxonomy" id="2833578"/>
    <lineage>
        <taxon>Bacteria</taxon>
        <taxon>Bacillati</taxon>
        <taxon>Bacillota</taxon>
        <taxon>Bacilli</taxon>
        <taxon>Bacillales</taxon>
        <taxon>Bacillaceae</taxon>
        <taxon>Neobacillus</taxon>
    </lineage>
</organism>
<dbReference type="AlphaFoldDB" id="A0A942SXZ9"/>